<reference evidence="1" key="1">
    <citation type="submission" date="2009-01" db="EMBL/GenBank/DDBJ databases">
        <authorList>
            <person name="Qin X."/>
            <person name="Bachman B."/>
            <person name="Battles P."/>
            <person name="Bell A."/>
            <person name="Bess C."/>
            <person name="Bickham C."/>
            <person name="Chaboub L."/>
            <person name="Chen D."/>
            <person name="Coyle M."/>
            <person name="Deiros D.R."/>
            <person name="Dinh H."/>
            <person name="Forbes L."/>
            <person name="Fowler G."/>
            <person name="Francisco L."/>
            <person name="Fu Q."/>
            <person name="Gubbala S."/>
            <person name="Hale W."/>
            <person name="Han Y."/>
            <person name="Hemphill L."/>
            <person name="Highlander S.K."/>
            <person name="Hirani K."/>
            <person name="Hogues M."/>
            <person name="Jackson L."/>
            <person name="Jakkamsetti A."/>
            <person name="Javaid M."/>
            <person name="Jiang H."/>
            <person name="Korchina V."/>
            <person name="Kovar C."/>
            <person name="Lara F."/>
            <person name="Lee S."/>
            <person name="Mata R."/>
            <person name="Mathew T."/>
            <person name="Moen C."/>
            <person name="Morales K."/>
            <person name="Munidasa M."/>
            <person name="Nazareth L."/>
            <person name="Ngo R."/>
            <person name="Nguyen L."/>
            <person name="Okwuonu G."/>
            <person name="Ongeri F."/>
            <person name="Patil S."/>
            <person name="Petrosino J."/>
            <person name="Pham C."/>
            <person name="Pham P."/>
            <person name="Pu L.-L."/>
            <person name="Puazo M."/>
            <person name="Raj R."/>
            <person name="Reid J."/>
            <person name="Rouhana J."/>
            <person name="Saada N."/>
            <person name="Shang Y."/>
            <person name="Simmons D."/>
            <person name="Thornton R."/>
            <person name="Warren J."/>
            <person name="Weissenberger G."/>
            <person name="Zhang J."/>
            <person name="Zhang L."/>
            <person name="Zhou C."/>
            <person name="Zhu D."/>
            <person name="Muzny D."/>
            <person name="Worley K."/>
            <person name="Gibbs R."/>
        </authorList>
    </citation>
    <scope>NUCLEOTIDE SEQUENCE [LARGE SCALE GENOMIC DNA]</scope>
    <source>
        <strain evidence="1">LMS2-1</strain>
    </source>
</reference>
<evidence type="ECO:0000313" key="2">
    <source>
        <dbReference type="Proteomes" id="UP000004525"/>
    </source>
</evidence>
<keyword evidence="2" id="KW-1185">Reference proteome</keyword>
<evidence type="ECO:0000313" key="1">
    <source>
        <dbReference type="EMBL" id="EEN80356.1"/>
    </source>
</evidence>
<dbReference type="Proteomes" id="UP000004525">
    <property type="component" value="Unassembled WGS sequence"/>
</dbReference>
<dbReference type="HOGENOM" id="CLU_3154274_0_0_9"/>
<protein>
    <submittedName>
        <fullName evidence="1">Uncharacterized protein</fullName>
    </submittedName>
</protein>
<accession>C2JX69</accession>
<comment type="caution">
    <text evidence="1">The sequence shown here is derived from an EMBL/GenBank/DDBJ whole genome shotgun (WGS) entry which is preliminary data.</text>
</comment>
<gene>
    <name evidence="1" type="ORF">HMPREF0539_1503</name>
</gene>
<dbReference type="AlphaFoldDB" id="C2JX69"/>
<name>C2JX69_LACRM</name>
<proteinExistence type="predicted"/>
<organism evidence="1 2">
    <name type="scientific">Lacticaseibacillus rhamnosus (strain LMS2-1)</name>
    <dbReference type="NCBI Taxonomy" id="525361"/>
    <lineage>
        <taxon>Bacteria</taxon>
        <taxon>Bacillati</taxon>
        <taxon>Bacillota</taxon>
        <taxon>Bacilli</taxon>
        <taxon>Lactobacillales</taxon>
        <taxon>Lactobacillaceae</taxon>
        <taxon>Lacticaseibacillus</taxon>
    </lineage>
</organism>
<dbReference type="EMBL" id="ACIZ01000063">
    <property type="protein sequence ID" value="EEN80356.1"/>
    <property type="molecule type" value="Genomic_DNA"/>
</dbReference>
<sequence>MVCERQSGVIHRYLFNPACHVTLTALPYAPKTGKMIGTIGKRADRYVF</sequence>